<feature type="repeat" description="TPR" evidence="3">
    <location>
        <begin position="358"/>
        <end position="391"/>
    </location>
</feature>
<keyword evidence="2 3" id="KW-0802">TPR repeat</keyword>
<feature type="repeat" description="TPR" evidence="3">
    <location>
        <begin position="542"/>
        <end position="575"/>
    </location>
</feature>
<dbReference type="SUPFAM" id="SSF48439">
    <property type="entry name" value="Protein prenylyltransferase"/>
    <property type="match status" value="1"/>
</dbReference>
<dbReference type="AlphaFoldDB" id="G5JDK4"/>
<dbReference type="PROSITE" id="PS50293">
    <property type="entry name" value="TPR_REGION"/>
    <property type="match status" value="4"/>
</dbReference>
<dbReference type="SUPFAM" id="SSF56112">
    <property type="entry name" value="Protein kinase-like (PK-like)"/>
    <property type="match status" value="1"/>
</dbReference>
<feature type="repeat" description="TPR" evidence="3">
    <location>
        <begin position="508"/>
        <end position="541"/>
    </location>
</feature>
<evidence type="ECO:0000256" key="2">
    <source>
        <dbReference type="ARBA" id="ARBA00022803"/>
    </source>
</evidence>
<dbReference type="PROSITE" id="PS50005">
    <property type="entry name" value="TPR"/>
    <property type="match status" value="8"/>
</dbReference>
<evidence type="ECO:0000259" key="5">
    <source>
        <dbReference type="PROSITE" id="PS50011"/>
    </source>
</evidence>
<dbReference type="Gene3D" id="1.10.510.10">
    <property type="entry name" value="Transferase(Phosphotransferase) domain 1"/>
    <property type="match status" value="1"/>
</dbReference>
<feature type="binding site" evidence="4">
    <location>
        <position position="40"/>
    </location>
    <ligand>
        <name>ATP</name>
        <dbReference type="ChEBI" id="CHEBI:30616"/>
    </ligand>
</feature>
<feature type="repeat" description="TPR" evidence="3">
    <location>
        <begin position="324"/>
        <end position="357"/>
    </location>
</feature>
<organism evidence="6 7">
    <name type="scientific">Crocosphaera watsonii WH 0003</name>
    <dbReference type="NCBI Taxonomy" id="423471"/>
    <lineage>
        <taxon>Bacteria</taxon>
        <taxon>Bacillati</taxon>
        <taxon>Cyanobacteriota</taxon>
        <taxon>Cyanophyceae</taxon>
        <taxon>Oscillatoriophycideae</taxon>
        <taxon>Chroococcales</taxon>
        <taxon>Aphanothecaceae</taxon>
        <taxon>Crocosphaera</taxon>
    </lineage>
</organism>
<feature type="repeat" description="TPR" evidence="3">
    <location>
        <begin position="576"/>
        <end position="609"/>
    </location>
</feature>
<protein>
    <recommendedName>
        <fullName evidence="5">Protein kinase domain-containing protein</fullName>
    </recommendedName>
</protein>
<dbReference type="EMBL" id="AESD01000859">
    <property type="protein sequence ID" value="EHJ09732.1"/>
    <property type="molecule type" value="Genomic_DNA"/>
</dbReference>
<feature type="repeat" description="TPR" evidence="3">
    <location>
        <begin position="426"/>
        <end position="459"/>
    </location>
</feature>
<sequence length="657" mass="75681">MGQQIGGRYQIIKALGSGSFGQTFLAKDTHDNEISDCVVKQLKCDNEDNLKTARRLFDTEAKILEKLGSHSQIPQLFNYFEEAKEFYLVQEFIDGQDLDNELKPGIKYSESDVKKLLIDILEILTYVHDNNVIHRDIKPGNIMRRKSGELVLIDFGAVKQVGTIISQKNGTVAKTVTIGTPGYMPSEQAIGKPRFSSDIYAVGMIAIQALTGLLPEVLQKEYENQETEEIDWRKLADVSDRLGNILDRMIRYDYRQCYPSAVEVLEVIKSNEYVYRPTQLIQNQPDLPEYKPAKTLRQSDYESESKPKKSWLNRLLKPLDVFKAIDLYNQGFKLADLGKYEEAIASYDQAIELNPKCHEAWCGRGNMLGHLGRDEEMILSYDKALEIEPDDYYLWNVRGNVLKRLSRNEEAINSYEKAIEIKENYGNAWLNLGNLLENLGRYEKAIGVYDKLSRINGDYAQAWFKRGDICQKLGRKEEAIKSYEKAIELQPDYPEALENKNRILEEFGRYEYNQGNLLFESGKYEEAIIYYDNFLDFNPNDHEVWLKRGKALNELDRGKTSITSYDKALAIKPDYYEAWYNRGNALGKLGKYQEAILSYDKALAIQPDDEVVINNRKIAVDDLVKYHCDRGKNLIDLAKYEQAITSFDKALEFKPDY</sequence>
<reference evidence="6 7" key="1">
    <citation type="journal article" date="2011" name="Front. Microbiol.">
        <title>Two Strains of Crocosphaera watsonii with Highly Conserved Genomes are Distinguished by Strain-Specific Features.</title>
        <authorList>
            <person name="Bench S.R."/>
            <person name="Ilikchyan I.N."/>
            <person name="Tripp H.J."/>
            <person name="Zehr J.P."/>
        </authorList>
    </citation>
    <scope>NUCLEOTIDE SEQUENCE [LARGE SCALE GENOMIC DNA]</scope>
    <source>
        <strain evidence="6 7">WH 0003</strain>
    </source>
</reference>
<comment type="caution">
    <text evidence="6">The sequence shown here is derived from an EMBL/GenBank/DDBJ whole genome shotgun (WGS) entry which is preliminary data.</text>
</comment>
<dbReference type="SUPFAM" id="SSF48452">
    <property type="entry name" value="TPR-like"/>
    <property type="match status" value="1"/>
</dbReference>
<dbReference type="GO" id="GO:0005524">
    <property type="term" value="F:ATP binding"/>
    <property type="evidence" value="ECO:0007669"/>
    <property type="project" value="UniProtKB-UniRule"/>
</dbReference>
<dbReference type="PANTHER" id="PTHR44943">
    <property type="entry name" value="CELLULOSE SYNTHASE OPERON PROTEIN C"/>
    <property type="match status" value="1"/>
</dbReference>
<feature type="repeat" description="TPR" evidence="3">
    <location>
        <begin position="392"/>
        <end position="425"/>
    </location>
</feature>
<evidence type="ECO:0000256" key="4">
    <source>
        <dbReference type="PROSITE-ProRule" id="PRU10141"/>
    </source>
</evidence>
<dbReference type="Proteomes" id="UP000003477">
    <property type="component" value="Unassembled WGS sequence"/>
</dbReference>
<keyword evidence="4" id="KW-0067">ATP-binding</keyword>
<dbReference type="Pfam" id="PF13432">
    <property type="entry name" value="TPR_16"/>
    <property type="match status" value="1"/>
</dbReference>
<gene>
    <name evidence="6" type="ORF">CWATWH0003_5496t1</name>
</gene>
<dbReference type="InterPro" id="IPR019734">
    <property type="entry name" value="TPR_rpt"/>
</dbReference>
<dbReference type="PANTHER" id="PTHR44943:SF8">
    <property type="entry name" value="TPR REPEAT-CONTAINING PROTEIN MJ0263"/>
    <property type="match status" value="1"/>
</dbReference>
<dbReference type="GeneID" id="88768804"/>
<dbReference type="PROSITE" id="PS00107">
    <property type="entry name" value="PROTEIN_KINASE_ATP"/>
    <property type="match status" value="1"/>
</dbReference>
<dbReference type="GO" id="GO:0004672">
    <property type="term" value="F:protein kinase activity"/>
    <property type="evidence" value="ECO:0007669"/>
    <property type="project" value="InterPro"/>
</dbReference>
<dbReference type="Pfam" id="PF00069">
    <property type="entry name" value="Pkinase"/>
    <property type="match status" value="1"/>
</dbReference>
<accession>G5JDK4</accession>
<dbReference type="PROSITE" id="PS50011">
    <property type="entry name" value="PROTEIN_KINASE_DOM"/>
    <property type="match status" value="1"/>
</dbReference>
<feature type="domain" description="Protein kinase" evidence="5">
    <location>
        <begin position="9"/>
        <end position="274"/>
    </location>
</feature>
<dbReference type="Pfam" id="PF13414">
    <property type="entry name" value="TPR_11"/>
    <property type="match status" value="2"/>
</dbReference>
<dbReference type="InterPro" id="IPR011009">
    <property type="entry name" value="Kinase-like_dom_sf"/>
</dbReference>
<dbReference type="InterPro" id="IPR000719">
    <property type="entry name" value="Prot_kinase_dom"/>
</dbReference>
<feature type="non-terminal residue" evidence="6">
    <location>
        <position position="657"/>
    </location>
</feature>
<dbReference type="Pfam" id="PF00515">
    <property type="entry name" value="TPR_1"/>
    <property type="match status" value="2"/>
</dbReference>
<keyword evidence="4" id="KW-0547">Nucleotide-binding</keyword>
<evidence type="ECO:0000313" key="6">
    <source>
        <dbReference type="EMBL" id="EHJ09732.1"/>
    </source>
</evidence>
<name>G5JDK4_CROWT</name>
<proteinExistence type="predicted"/>
<dbReference type="RefSeq" id="WP_007313237.1">
    <property type="nucleotide sequence ID" value="NZ_AESD01000859.1"/>
</dbReference>
<evidence type="ECO:0000313" key="7">
    <source>
        <dbReference type="Proteomes" id="UP000003477"/>
    </source>
</evidence>
<dbReference type="SMART" id="SM00028">
    <property type="entry name" value="TPR"/>
    <property type="match status" value="9"/>
</dbReference>
<dbReference type="InterPro" id="IPR051685">
    <property type="entry name" value="Ycf3/AcsC/BcsC/TPR_MFPF"/>
</dbReference>
<dbReference type="Gene3D" id="1.25.40.10">
    <property type="entry name" value="Tetratricopeptide repeat domain"/>
    <property type="match status" value="4"/>
</dbReference>
<dbReference type="Pfam" id="PF13181">
    <property type="entry name" value="TPR_8"/>
    <property type="match status" value="1"/>
</dbReference>
<evidence type="ECO:0000256" key="3">
    <source>
        <dbReference type="PROSITE-ProRule" id="PRU00339"/>
    </source>
</evidence>
<evidence type="ECO:0000256" key="1">
    <source>
        <dbReference type="ARBA" id="ARBA00022737"/>
    </source>
</evidence>
<dbReference type="InterPro" id="IPR017441">
    <property type="entry name" value="Protein_kinase_ATP_BS"/>
</dbReference>
<dbReference type="CDD" id="cd14014">
    <property type="entry name" value="STKc_PknB_like"/>
    <property type="match status" value="1"/>
</dbReference>
<dbReference type="InterPro" id="IPR011990">
    <property type="entry name" value="TPR-like_helical_dom_sf"/>
</dbReference>
<dbReference type="SMART" id="SM00220">
    <property type="entry name" value="S_TKc"/>
    <property type="match status" value="1"/>
</dbReference>
<feature type="repeat" description="TPR" evidence="3">
    <location>
        <begin position="460"/>
        <end position="493"/>
    </location>
</feature>
<keyword evidence="1" id="KW-0677">Repeat</keyword>